<sequence>MYYINSKQEKILGNINKFGCMTYDQIKKLNNLRDLDKQLKTLVRQRKLKILEDNIYVTIGIREVNRKILRAIDIYIYLINADKEKNIEWCTLNEFPFVMSFFRNGKVFDVAVIEEGEELIYSTAINRSVAERIIIVIENEKQIEKIKINEKVKYCTIKDGAVIFL</sequence>
<dbReference type="AlphaFoldDB" id="A0A1S8LDA5"/>
<dbReference type="STRING" id="84029.CROST_11550"/>
<dbReference type="InterPro" id="IPR043752">
    <property type="entry name" value="DUF5697"/>
</dbReference>
<dbReference type="Pfam" id="PF18954">
    <property type="entry name" value="DUF5697"/>
    <property type="match status" value="1"/>
</dbReference>
<evidence type="ECO:0000313" key="2">
    <source>
        <dbReference type="Proteomes" id="UP000190951"/>
    </source>
</evidence>
<proteinExistence type="predicted"/>
<dbReference type="EMBL" id="CP096983">
    <property type="protein sequence ID" value="URZ10971.1"/>
    <property type="molecule type" value="Genomic_DNA"/>
</dbReference>
<keyword evidence="2" id="KW-1185">Reference proteome</keyword>
<reference evidence="1 2" key="1">
    <citation type="submission" date="2022-04" db="EMBL/GenBank/DDBJ databases">
        <title>Genome sequence of C. roseum typestrain.</title>
        <authorList>
            <person name="Poehlein A."/>
            <person name="Schoch T."/>
            <person name="Duerre P."/>
            <person name="Daniel R."/>
        </authorList>
    </citation>
    <scope>NUCLEOTIDE SEQUENCE [LARGE SCALE GENOMIC DNA]</scope>
    <source>
        <strain evidence="1 2">DSM 7320</strain>
    </source>
</reference>
<accession>A0A1S8LDA5</accession>
<dbReference type="Proteomes" id="UP000190951">
    <property type="component" value="Chromosome"/>
</dbReference>
<organism evidence="1 2">
    <name type="scientific">Clostridium felsineum</name>
    <dbReference type="NCBI Taxonomy" id="36839"/>
    <lineage>
        <taxon>Bacteria</taxon>
        <taxon>Bacillati</taxon>
        <taxon>Bacillota</taxon>
        <taxon>Clostridia</taxon>
        <taxon>Eubacteriales</taxon>
        <taxon>Clostridiaceae</taxon>
        <taxon>Clostridium</taxon>
    </lineage>
</organism>
<evidence type="ECO:0000313" key="1">
    <source>
        <dbReference type="EMBL" id="URZ10971.1"/>
    </source>
</evidence>
<name>A0A1S8LDA5_9CLOT</name>
<protein>
    <submittedName>
        <fullName evidence="1">Uncharacterized protein</fullName>
    </submittedName>
</protein>
<dbReference type="KEGG" id="crw:CROST_016870"/>
<gene>
    <name evidence="1" type="ORF">CROST_016870</name>
</gene>
<dbReference type="RefSeq" id="WP_077834971.1">
    <property type="nucleotide sequence ID" value="NZ_CP096983.1"/>
</dbReference>